<dbReference type="STRING" id="2316362.A0A4Q2CYM9"/>
<dbReference type="AlphaFoldDB" id="A0A4Q2CYM9"/>
<organism evidence="2 3">
    <name type="scientific">Candolleomyces aberdarensis</name>
    <dbReference type="NCBI Taxonomy" id="2316362"/>
    <lineage>
        <taxon>Eukaryota</taxon>
        <taxon>Fungi</taxon>
        <taxon>Dikarya</taxon>
        <taxon>Basidiomycota</taxon>
        <taxon>Agaricomycotina</taxon>
        <taxon>Agaricomycetes</taxon>
        <taxon>Agaricomycetidae</taxon>
        <taxon>Agaricales</taxon>
        <taxon>Agaricineae</taxon>
        <taxon>Psathyrellaceae</taxon>
        <taxon>Candolleomyces</taxon>
    </lineage>
</organism>
<proteinExistence type="predicted"/>
<name>A0A4Q2CYM9_9AGAR</name>
<dbReference type="OrthoDB" id="2423701at2759"/>
<accession>A0A4Q2CYM9</accession>
<evidence type="ECO:0000256" key="1">
    <source>
        <dbReference type="SAM" id="MobiDB-lite"/>
    </source>
</evidence>
<keyword evidence="3" id="KW-1185">Reference proteome</keyword>
<reference evidence="2 3" key="1">
    <citation type="submission" date="2019-01" db="EMBL/GenBank/DDBJ databases">
        <title>Draft genome sequence of Psathyrella aberdarensis IHI B618.</title>
        <authorList>
            <person name="Buettner E."/>
            <person name="Kellner H."/>
        </authorList>
    </citation>
    <scope>NUCLEOTIDE SEQUENCE [LARGE SCALE GENOMIC DNA]</scope>
    <source>
        <strain evidence="2 3">IHI B618</strain>
    </source>
</reference>
<sequence length="242" mass="27883">MYSNTLDVLAWGRKQWPNVPREVRGSIFENSFIRGVKKVQLEAMHASVFRGEDIYTFQDLVSFAEDIAVSVGSEIPSMENFNHAHFLAYWMYPMGTALSVIGWCHLQKAINSPKDDPEKNLSFERAAKYYLDAAQAFPEDDEQHSRFLQKHLECLCFLKRPLRETLPLCQRIRKALDQAFDIWSIPPYGDILKVTLDQVKYFEGKYNQQIADGECTLDSIGELPKMKQPPKPPSVDIQVRHV</sequence>
<evidence type="ECO:0000313" key="3">
    <source>
        <dbReference type="Proteomes" id="UP000290288"/>
    </source>
</evidence>
<comment type="caution">
    <text evidence="2">The sequence shown here is derived from an EMBL/GenBank/DDBJ whole genome shotgun (WGS) entry which is preliminary data.</text>
</comment>
<gene>
    <name evidence="2" type="ORF">EST38_g14296</name>
</gene>
<protein>
    <submittedName>
        <fullName evidence="2">Uncharacterized protein</fullName>
    </submittedName>
</protein>
<dbReference type="EMBL" id="SDEE01001792">
    <property type="protein sequence ID" value="RXW11559.1"/>
    <property type="molecule type" value="Genomic_DNA"/>
</dbReference>
<evidence type="ECO:0000313" key="2">
    <source>
        <dbReference type="EMBL" id="RXW11559.1"/>
    </source>
</evidence>
<feature type="region of interest" description="Disordered" evidence="1">
    <location>
        <begin position="221"/>
        <end position="242"/>
    </location>
</feature>
<dbReference type="Proteomes" id="UP000290288">
    <property type="component" value="Unassembled WGS sequence"/>
</dbReference>